<gene>
    <name evidence="4" type="primary">betC_8</name>
    <name evidence="4" type="ORF">Pla133_14470</name>
</gene>
<keyword evidence="5" id="KW-1185">Reference proteome</keyword>
<evidence type="ECO:0000256" key="2">
    <source>
        <dbReference type="ARBA" id="ARBA00022801"/>
    </source>
</evidence>
<sequence length="482" mass="52327">MSSAANRFALLLVTGLAAGCGAPEGVWPGGDVVLVSIDTLRADALSCYGNPRGTSPGLDRLAAGGLRFEHVLSQAPNTATSHATLFTGLEPWTHRVANISSLEHGTPGLHPDFVTLAEHFADAGYHTAALTDGGPLGASWDLLQGFQTVHAQFEDVAERVDEALELLDEDDDRPLFLFVHTYEVHEPYLPPAPYLERFAGDYEGPLLEALDEVRAEQAQAGARPNGRRMLLGRESFTADDVAFLHSLYEAEVAYADAELARLWPALIERDALIAVTSDHGEEFGEHGEFGHKQLHVETLRVPLILRLPGGAEAGRVVTMPISLIDLHPTLLRAAGLEPAKWTGGIDLLALGRGEVDGGRPSFASTNEHIHPSTASVPWQRSLRTSDLTFIESIEDGGTGRHMVTSYEASDVSEQAPIFERELRTTDRVSLRVSGPAQLLGEHFWELEGIRQQILRDGNGVVTLRASDSKTVEELRALGYVER</sequence>
<dbReference type="GO" id="GO:0004065">
    <property type="term" value="F:arylsulfatase activity"/>
    <property type="evidence" value="ECO:0007669"/>
    <property type="project" value="TreeGrafter"/>
</dbReference>
<dbReference type="PROSITE" id="PS51257">
    <property type="entry name" value="PROKAR_LIPOPROTEIN"/>
    <property type="match status" value="1"/>
</dbReference>
<reference evidence="4 5" key="1">
    <citation type="submission" date="2019-02" db="EMBL/GenBank/DDBJ databases">
        <title>Deep-cultivation of Planctomycetes and their phenomic and genomic characterization uncovers novel biology.</title>
        <authorList>
            <person name="Wiegand S."/>
            <person name="Jogler M."/>
            <person name="Boedeker C."/>
            <person name="Pinto D."/>
            <person name="Vollmers J."/>
            <person name="Rivas-Marin E."/>
            <person name="Kohn T."/>
            <person name="Peeters S.H."/>
            <person name="Heuer A."/>
            <person name="Rast P."/>
            <person name="Oberbeckmann S."/>
            <person name="Bunk B."/>
            <person name="Jeske O."/>
            <person name="Meyerdierks A."/>
            <person name="Storesund J.E."/>
            <person name="Kallscheuer N."/>
            <person name="Luecker S."/>
            <person name="Lage O.M."/>
            <person name="Pohl T."/>
            <person name="Merkel B.J."/>
            <person name="Hornburger P."/>
            <person name="Mueller R.-W."/>
            <person name="Bruemmer F."/>
            <person name="Labrenz M."/>
            <person name="Spormann A.M."/>
            <person name="Op den Camp H."/>
            <person name="Overmann J."/>
            <person name="Amann R."/>
            <person name="Jetten M.S.M."/>
            <person name="Mascher T."/>
            <person name="Medema M.H."/>
            <person name="Devos D.P."/>
            <person name="Kaster A.-K."/>
            <person name="Ovreas L."/>
            <person name="Rohde M."/>
            <person name="Galperin M.Y."/>
            <person name="Jogler C."/>
        </authorList>
    </citation>
    <scope>NUCLEOTIDE SEQUENCE [LARGE SCALE GENOMIC DNA]</scope>
    <source>
        <strain evidence="4 5">Pla133</strain>
    </source>
</reference>
<dbReference type="Pfam" id="PF00884">
    <property type="entry name" value="Sulfatase"/>
    <property type="match status" value="1"/>
</dbReference>
<comment type="similarity">
    <text evidence="1">Belongs to the sulfatase family.</text>
</comment>
<dbReference type="KEGG" id="pbap:Pla133_14470"/>
<evidence type="ECO:0000256" key="1">
    <source>
        <dbReference type="ARBA" id="ARBA00008779"/>
    </source>
</evidence>
<accession>A0A518BHC2</accession>
<keyword evidence="2 4" id="KW-0378">Hydrolase</keyword>
<dbReference type="CDD" id="cd16148">
    <property type="entry name" value="sulfatase_like"/>
    <property type="match status" value="1"/>
</dbReference>
<protein>
    <submittedName>
        <fullName evidence="4">Choline-sulfatase</fullName>
        <ecNumber evidence="4">3.1.6.6</ecNumber>
    </submittedName>
</protein>
<dbReference type="EC" id="3.1.6.6" evidence="4"/>
<feature type="domain" description="Sulfatase N-terminal" evidence="3">
    <location>
        <begin position="31"/>
        <end position="335"/>
    </location>
</feature>
<name>A0A518BHC2_9BACT</name>
<dbReference type="GO" id="GO:0047753">
    <property type="term" value="F:choline-sulfatase activity"/>
    <property type="evidence" value="ECO:0007669"/>
    <property type="project" value="UniProtKB-EC"/>
</dbReference>
<dbReference type="Proteomes" id="UP000316921">
    <property type="component" value="Chromosome"/>
</dbReference>
<evidence type="ECO:0000313" key="5">
    <source>
        <dbReference type="Proteomes" id="UP000316921"/>
    </source>
</evidence>
<evidence type="ECO:0000313" key="4">
    <source>
        <dbReference type="EMBL" id="QDU66377.1"/>
    </source>
</evidence>
<dbReference type="PANTHER" id="PTHR42693">
    <property type="entry name" value="ARYLSULFATASE FAMILY MEMBER"/>
    <property type="match status" value="1"/>
</dbReference>
<evidence type="ECO:0000259" key="3">
    <source>
        <dbReference type="Pfam" id="PF00884"/>
    </source>
</evidence>
<dbReference type="InterPro" id="IPR000917">
    <property type="entry name" value="Sulfatase_N"/>
</dbReference>
<dbReference type="InterPro" id="IPR050738">
    <property type="entry name" value="Sulfatase"/>
</dbReference>
<dbReference type="InterPro" id="IPR017850">
    <property type="entry name" value="Alkaline_phosphatase_core_sf"/>
</dbReference>
<dbReference type="RefSeq" id="WP_145064134.1">
    <property type="nucleotide sequence ID" value="NZ_CP036287.1"/>
</dbReference>
<dbReference type="Gene3D" id="3.40.720.10">
    <property type="entry name" value="Alkaline Phosphatase, subunit A"/>
    <property type="match status" value="1"/>
</dbReference>
<dbReference type="EMBL" id="CP036287">
    <property type="protein sequence ID" value="QDU66377.1"/>
    <property type="molecule type" value="Genomic_DNA"/>
</dbReference>
<dbReference type="PANTHER" id="PTHR42693:SF53">
    <property type="entry name" value="ENDO-4-O-SULFATASE"/>
    <property type="match status" value="1"/>
</dbReference>
<dbReference type="SUPFAM" id="SSF53649">
    <property type="entry name" value="Alkaline phosphatase-like"/>
    <property type="match status" value="1"/>
</dbReference>
<organism evidence="4 5">
    <name type="scientific">Engelhardtia mirabilis</name>
    <dbReference type="NCBI Taxonomy" id="2528011"/>
    <lineage>
        <taxon>Bacteria</taxon>
        <taxon>Pseudomonadati</taxon>
        <taxon>Planctomycetota</taxon>
        <taxon>Planctomycetia</taxon>
        <taxon>Planctomycetia incertae sedis</taxon>
        <taxon>Engelhardtia</taxon>
    </lineage>
</organism>
<dbReference type="AlphaFoldDB" id="A0A518BHC2"/>
<proteinExistence type="inferred from homology"/>